<accession>A0A3R5UH25</accession>
<gene>
    <name evidence="1" type="ORF">C1I91_18935</name>
</gene>
<dbReference type="KEGG" id="cmah:C1I91_18935"/>
<dbReference type="EMBL" id="CP025746">
    <property type="protein sequence ID" value="QAA33550.1"/>
    <property type="molecule type" value="Genomic_DNA"/>
</dbReference>
<name>A0A3R5UH25_9CLOT</name>
<reference evidence="1 2" key="1">
    <citation type="submission" date="2018-01" db="EMBL/GenBank/DDBJ databases">
        <title>Genome Sequencing and Assembly of Anaerobacter polyendosporus strain CT4.</title>
        <authorList>
            <person name="Tachaapaikoon C."/>
            <person name="Sutheeworapong S."/>
            <person name="Jenjaroenpun P."/>
            <person name="Wongsurawat T."/>
            <person name="Nookeaw I."/>
            <person name="Cheawchanlertfa P."/>
            <person name="Kosugi A."/>
            <person name="Cheevadhanarak S."/>
            <person name="Ratanakhanokchai K."/>
        </authorList>
    </citation>
    <scope>NUCLEOTIDE SEQUENCE [LARGE SCALE GENOMIC DNA]</scope>
    <source>
        <strain evidence="1 2">CT4</strain>
    </source>
</reference>
<evidence type="ECO:0008006" key="3">
    <source>
        <dbReference type="Google" id="ProtNLM"/>
    </source>
</evidence>
<dbReference type="RefSeq" id="WP_128214273.1">
    <property type="nucleotide sequence ID" value="NZ_CP025746.1"/>
</dbReference>
<evidence type="ECO:0000313" key="1">
    <source>
        <dbReference type="EMBL" id="QAA33550.1"/>
    </source>
</evidence>
<keyword evidence="2" id="KW-1185">Reference proteome</keyword>
<protein>
    <recommendedName>
        <fullName evidence="3">PIN domain-containing protein</fullName>
    </recommendedName>
</protein>
<dbReference type="OrthoDB" id="1951092at2"/>
<organism evidence="1 2">
    <name type="scientific">Clostridium manihotivorum</name>
    <dbReference type="NCBI Taxonomy" id="2320868"/>
    <lineage>
        <taxon>Bacteria</taxon>
        <taxon>Bacillati</taxon>
        <taxon>Bacillota</taxon>
        <taxon>Clostridia</taxon>
        <taxon>Eubacteriales</taxon>
        <taxon>Clostridiaceae</taxon>
        <taxon>Clostridium</taxon>
    </lineage>
</organism>
<dbReference type="InterPro" id="IPR021799">
    <property type="entry name" value="PIN-like_prokaryotic"/>
</dbReference>
<proteinExistence type="predicted"/>
<dbReference type="Proteomes" id="UP000286268">
    <property type="component" value="Chromosome"/>
</dbReference>
<evidence type="ECO:0000313" key="2">
    <source>
        <dbReference type="Proteomes" id="UP000286268"/>
    </source>
</evidence>
<dbReference type="Pfam" id="PF11848">
    <property type="entry name" value="DUF3368"/>
    <property type="match status" value="1"/>
</dbReference>
<dbReference type="AlphaFoldDB" id="A0A3R5UH25"/>
<sequence length="190" mass="21747">MKKYTAAISDTDILINLAKVNRLDLLSLLFSKIIIPFFVYDYELRKKTGIYFPLIEAEIKKEGSIFEIVNREDDAIVNKLAIPVILKKKDKIGPGESECAGYASALGVPIIISDNKNEFFELLEYITLTHNNIISLCIYFELISAIEGEEVFNSINSLLSRPTRLTFDQVYTKSFERFRKSGWNEYLGIE</sequence>